<dbReference type="SUPFAM" id="SSF88659">
    <property type="entry name" value="Sigma3 and sigma4 domains of RNA polymerase sigma factors"/>
    <property type="match status" value="1"/>
</dbReference>
<dbReference type="GO" id="GO:0016987">
    <property type="term" value="F:sigma factor activity"/>
    <property type="evidence" value="ECO:0007669"/>
    <property type="project" value="UniProtKB-KW"/>
</dbReference>
<dbReference type="Pfam" id="PF08281">
    <property type="entry name" value="Sigma70_r4_2"/>
    <property type="match status" value="1"/>
</dbReference>
<dbReference type="InterPro" id="IPR007627">
    <property type="entry name" value="RNA_pol_sigma70_r2"/>
</dbReference>
<evidence type="ECO:0000256" key="5">
    <source>
        <dbReference type="ARBA" id="ARBA00023163"/>
    </source>
</evidence>
<gene>
    <name evidence="9" type="ORF">EOD43_14065</name>
</gene>
<reference evidence="9 10" key="1">
    <citation type="submission" date="2019-01" db="EMBL/GenBank/DDBJ databases">
        <authorList>
            <person name="Chen W.-M."/>
        </authorList>
    </citation>
    <scope>NUCLEOTIDE SEQUENCE [LARGE SCALE GENOMIC DNA]</scope>
    <source>
        <strain evidence="9 10">CCP-7</strain>
    </source>
</reference>
<keyword evidence="10" id="KW-1185">Reference proteome</keyword>
<dbReference type="InterPro" id="IPR013249">
    <property type="entry name" value="RNA_pol_sigma70_r4_t2"/>
</dbReference>
<dbReference type="NCBIfam" id="TIGR02937">
    <property type="entry name" value="sigma70-ECF"/>
    <property type="match status" value="1"/>
</dbReference>
<dbReference type="RefSeq" id="WP_127744460.1">
    <property type="nucleotide sequence ID" value="NZ_SACN01000001.1"/>
</dbReference>
<dbReference type="InterPro" id="IPR013324">
    <property type="entry name" value="RNA_pol_sigma_r3/r4-like"/>
</dbReference>
<evidence type="ECO:0000256" key="1">
    <source>
        <dbReference type="ARBA" id="ARBA00010641"/>
    </source>
</evidence>
<dbReference type="CDD" id="cd06171">
    <property type="entry name" value="Sigma70_r4"/>
    <property type="match status" value="1"/>
</dbReference>
<dbReference type="Proteomes" id="UP000282971">
    <property type="component" value="Unassembled WGS sequence"/>
</dbReference>
<name>A0A437MB56_9SPHN</name>
<accession>A0A437MB56</accession>
<evidence type="ECO:0000259" key="8">
    <source>
        <dbReference type="Pfam" id="PF08281"/>
    </source>
</evidence>
<evidence type="ECO:0000256" key="6">
    <source>
        <dbReference type="RuleBase" id="RU000716"/>
    </source>
</evidence>
<dbReference type="NCBIfam" id="NF009164">
    <property type="entry name" value="PRK12511.1"/>
    <property type="match status" value="1"/>
</dbReference>
<keyword evidence="5 6" id="KW-0804">Transcription</keyword>
<dbReference type="InterPro" id="IPR000838">
    <property type="entry name" value="RNA_pol_sigma70_ECF_CS"/>
</dbReference>
<organism evidence="9 10">
    <name type="scientific">Sphingomonas crocodyli</name>
    <dbReference type="NCBI Taxonomy" id="1979270"/>
    <lineage>
        <taxon>Bacteria</taxon>
        <taxon>Pseudomonadati</taxon>
        <taxon>Pseudomonadota</taxon>
        <taxon>Alphaproteobacteria</taxon>
        <taxon>Sphingomonadales</taxon>
        <taxon>Sphingomonadaceae</taxon>
        <taxon>Sphingomonas</taxon>
    </lineage>
</organism>
<dbReference type="SUPFAM" id="SSF88946">
    <property type="entry name" value="Sigma2 domain of RNA polymerase sigma factors"/>
    <property type="match status" value="1"/>
</dbReference>
<sequence>MVRRVAFDIVQHLAALRRYARSLTRDVSAADDLVQQAMLNALEKRERFDPSRPLKPWLLAIVHNEFVSRIRRRAAEQRSLAEIEDAVPAVDEGGPELNLFLREVADRFAALPDPQREVLHLVAIEGLGYREAADVLGLPIGTVMSRLSRARAALREPLEGKPGLRLVVGGRD</sequence>
<evidence type="ECO:0000313" key="10">
    <source>
        <dbReference type="Proteomes" id="UP000282971"/>
    </source>
</evidence>
<dbReference type="InterPro" id="IPR039425">
    <property type="entry name" value="RNA_pol_sigma-70-like"/>
</dbReference>
<keyword evidence="3 6" id="KW-0731">Sigma factor</keyword>
<feature type="domain" description="RNA polymerase sigma-70 region 2" evidence="7">
    <location>
        <begin position="11"/>
        <end position="74"/>
    </location>
</feature>
<keyword evidence="4 6" id="KW-0238">DNA-binding</keyword>
<dbReference type="GO" id="GO:0006352">
    <property type="term" value="P:DNA-templated transcription initiation"/>
    <property type="evidence" value="ECO:0007669"/>
    <property type="project" value="InterPro"/>
</dbReference>
<dbReference type="GO" id="GO:0003677">
    <property type="term" value="F:DNA binding"/>
    <property type="evidence" value="ECO:0007669"/>
    <property type="project" value="UniProtKB-KW"/>
</dbReference>
<dbReference type="PANTHER" id="PTHR43133">
    <property type="entry name" value="RNA POLYMERASE ECF-TYPE SIGMA FACTO"/>
    <property type="match status" value="1"/>
</dbReference>
<dbReference type="Pfam" id="PF04542">
    <property type="entry name" value="Sigma70_r2"/>
    <property type="match status" value="1"/>
</dbReference>
<dbReference type="Gene3D" id="1.10.1740.10">
    <property type="match status" value="1"/>
</dbReference>
<dbReference type="EMBL" id="SACN01000001">
    <property type="protein sequence ID" value="RVT94884.1"/>
    <property type="molecule type" value="Genomic_DNA"/>
</dbReference>
<evidence type="ECO:0000256" key="2">
    <source>
        <dbReference type="ARBA" id="ARBA00023015"/>
    </source>
</evidence>
<dbReference type="PROSITE" id="PS01063">
    <property type="entry name" value="SIGMA70_ECF"/>
    <property type="match status" value="1"/>
</dbReference>
<dbReference type="InterPro" id="IPR036388">
    <property type="entry name" value="WH-like_DNA-bd_sf"/>
</dbReference>
<comment type="similarity">
    <text evidence="1 6">Belongs to the sigma-70 factor family. ECF subfamily.</text>
</comment>
<protein>
    <recommendedName>
        <fullName evidence="6">RNA polymerase sigma factor</fullName>
    </recommendedName>
</protein>
<evidence type="ECO:0000256" key="3">
    <source>
        <dbReference type="ARBA" id="ARBA00023082"/>
    </source>
</evidence>
<evidence type="ECO:0000313" key="9">
    <source>
        <dbReference type="EMBL" id="RVT94884.1"/>
    </source>
</evidence>
<evidence type="ECO:0000259" key="7">
    <source>
        <dbReference type="Pfam" id="PF04542"/>
    </source>
</evidence>
<feature type="domain" description="RNA polymerase sigma factor 70 region 4 type 2" evidence="8">
    <location>
        <begin position="102"/>
        <end position="154"/>
    </location>
</feature>
<evidence type="ECO:0000256" key="4">
    <source>
        <dbReference type="ARBA" id="ARBA00023125"/>
    </source>
</evidence>
<dbReference type="InterPro" id="IPR014284">
    <property type="entry name" value="RNA_pol_sigma-70_dom"/>
</dbReference>
<dbReference type="OrthoDB" id="9797134at2"/>
<comment type="caution">
    <text evidence="9">The sequence shown here is derived from an EMBL/GenBank/DDBJ whole genome shotgun (WGS) entry which is preliminary data.</text>
</comment>
<keyword evidence="2 6" id="KW-0805">Transcription regulation</keyword>
<dbReference type="PANTHER" id="PTHR43133:SF25">
    <property type="entry name" value="RNA POLYMERASE SIGMA FACTOR RFAY-RELATED"/>
    <property type="match status" value="1"/>
</dbReference>
<dbReference type="AlphaFoldDB" id="A0A437MB56"/>
<dbReference type="InterPro" id="IPR013325">
    <property type="entry name" value="RNA_pol_sigma_r2"/>
</dbReference>
<dbReference type="Gene3D" id="1.10.10.10">
    <property type="entry name" value="Winged helix-like DNA-binding domain superfamily/Winged helix DNA-binding domain"/>
    <property type="match status" value="1"/>
</dbReference>
<proteinExistence type="inferred from homology"/>